<reference evidence="2" key="1">
    <citation type="submission" date="2022-11" db="UniProtKB">
        <authorList>
            <consortium name="WormBaseParasite"/>
        </authorList>
    </citation>
    <scope>IDENTIFICATION</scope>
</reference>
<organism evidence="1 2">
    <name type="scientific">Parascaris univalens</name>
    <name type="common">Nematode worm</name>
    <dbReference type="NCBI Taxonomy" id="6257"/>
    <lineage>
        <taxon>Eukaryota</taxon>
        <taxon>Metazoa</taxon>
        <taxon>Ecdysozoa</taxon>
        <taxon>Nematoda</taxon>
        <taxon>Chromadorea</taxon>
        <taxon>Rhabditida</taxon>
        <taxon>Spirurina</taxon>
        <taxon>Ascaridomorpha</taxon>
        <taxon>Ascaridoidea</taxon>
        <taxon>Ascarididae</taxon>
        <taxon>Parascaris</taxon>
    </lineage>
</organism>
<dbReference type="Proteomes" id="UP000887569">
    <property type="component" value="Unplaced"/>
</dbReference>
<evidence type="ECO:0000313" key="1">
    <source>
        <dbReference type="Proteomes" id="UP000887569"/>
    </source>
</evidence>
<sequence>SSSYHKHYGSVVQISDRAHVSPKPHSSSYEIHFVPAELIDNEYWLARFSTFTFAGEKILVDRRAVASFIRCDYSRKMMRTFLGKAMSCDIPVCRSRRISSLKKRNIALMNGIQGWVEDVVLIACLRLSCISPLMAWAANLTRKALMIANRVTPKLLPKSPQNSSVQ</sequence>
<evidence type="ECO:0000313" key="2">
    <source>
        <dbReference type="WBParaSite" id="PgR018_g043_t01"/>
    </source>
</evidence>
<keyword evidence="1" id="KW-1185">Reference proteome</keyword>
<name>A0A915AWH5_PARUN</name>
<dbReference type="WBParaSite" id="PgR018_g043_t01">
    <property type="protein sequence ID" value="PgR018_g043_t01"/>
    <property type="gene ID" value="PgR018_g043"/>
</dbReference>
<dbReference type="AlphaFoldDB" id="A0A915AWH5"/>
<accession>A0A915AWH5</accession>
<protein>
    <submittedName>
        <fullName evidence="2">Uncharacterized protein</fullName>
    </submittedName>
</protein>
<proteinExistence type="predicted"/>